<dbReference type="SUPFAM" id="SSF49313">
    <property type="entry name" value="Cadherin-like"/>
    <property type="match status" value="1"/>
</dbReference>
<accession>A0A386HPR6</accession>
<evidence type="ECO:0000256" key="7">
    <source>
        <dbReference type="SAM" id="SignalP"/>
    </source>
</evidence>
<comment type="catalytic activity">
    <reaction evidence="6">
        <text>Hydrolysis of terminal, non-reducing alpha-D-galactose residues in alpha-D-galactosides, including galactose oligosaccharides, galactomannans and galactolipids.</text>
        <dbReference type="EC" id="3.2.1.22"/>
    </reaction>
</comment>
<evidence type="ECO:0000313" key="10">
    <source>
        <dbReference type="Proteomes" id="UP000266118"/>
    </source>
</evidence>
<dbReference type="InterPro" id="IPR041233">
    <property type="entry name" value="Melibiase_C"/>
</dbReference>
<protein>
    <recommendedName>
        <fullName evidence="6">Alpha-galactosidase</fullName>
        <ecNumber evidence="6">3.2.1.22</ecNumber>
    </recommendedName>
    <alternativeName>
        <fullName evidence="6">Melibiase</fullName>
    </alternativeName>
</protein>
<evidence type="ECO:0000256" key="4">
    <source>
        <dbReference type="ARBA" id="ARBA00023157"/>
    </source>
</evidence>
<evidence type="ECO:0000256" key="6">
    <source>
        <dbReference type="RuleBase" id="RU361168"/>
    </source>
</evidence>
<evidence type="ECO:0000313" key="9">
    <source>
        <dbReference type="EMBL" id="AYD47490.1"/>
    </source>
</evidence>
<dbReference type="InterPro" id="IPR013780">
    <property type="entry name" value="Glyco_hydro_b"/>
</dbReference>
<dbReference type="GO" id="GO:0004557">
    <property type="term" value="F:alpha-galactosidase activity"/>
    <property type="evidence" value="ECO:0007669"/>
    <property type="project" value="UniProtKB-EC"/>
</dbReference>
<dbReference type="PANTHER" id="PTHR11452:SF75">
    <property type="entry name" value="ALPHA-GALACTOSIDASE MEL1"/>
    <property type="match status" value="1"/>
</dbReference>
<dbReference type="Gene3D" id="2.60.40.1180">
    <property type="entry name" value="Golgi alpha-mannosidase II"/>
    <property type="match status" value="1"/>
</dbReference>
<keyword evidence="10" id="KW-1185">Reference proteome</keyword>
<name>A0A386HPR6_9BACT</name>
<dbReference type="InterPro" id="IPR015919">
    <property type="entry name" value="Cadherin-like_sf"/>
</dbReference>
<evidence type="ECO:0000256" key="3">
    <source>
        <dbReference type="ARBA" id="ARBA00022801"/>
    </source>
</evidence>
<feature type="domain" description="Alpha galactosidase C-terminal" evidence="8">
    <location>
        <begin position="419"/>
        <end position="492"/>
    </location>
</feature>
<evidence type="ECO:0000259" key="8">
    <source>
        <dbReference type="Pfam" id="PF17801"/>
    </source>
</evidence>
<dbReference type="EC" id="3.2.1.22" evidence="6"/>
<dbReference type="FunFam" id="2.60.40.1180:FF:000008">
    <property type="entry name" value="Alpha-galactosidase"/>
    <property type="match status" value="1"/>
</dbReference>
<evidence type="ECO:0000256" key="2">
    <source>
        <dbReference type="ARBA" id="ARBA00022729"/>
    </source>
</evidence>
<dbReference type="SUPFAM" id="SSF51445">
    <property type="entry name" value="(Trans)glycosidases"/>
    <property type="match status" value="1"/>
</dbReference>
<dbReference type="PRINTS" id="PR00740">
    <property type="entry name" value="GLHYDRLASE27"/>
</dbReference>
<dbReference type="PANTHER" id="PTHR11452">
    <property type="entry name" value="ALPHA-GALACTOSIDASE/ALPHA-N-ACETYLGALACTOSAMINIDASE"/>
    <property type="match status" value="1"/>
</dbReference>
<dbReference type="Proteomes" id="UP000266118">
    <property type="component" value="Chromosome"/>
</dbReference>
<dbReference type="InterPro" id="IPR013783">
    <property type="entry name" value="Ig-like_fold"/>
</dbReference>
<evidence type="ECO:0000256" key="1">
    <source>
        <dbReference type="ARBA" id="ARBA00009743"/>
    </source>
</evidence>
<dbReference type="OrthoDB" id="9807519at2"/>
<dbReference type="RefSeq" id="WP_119986670.1">
    <property type="nucleotide sequence ID" value="NZ_CP032489.1"/>
</dbReference>
<dbReference type="GO" id="GO:0005509">
    <property type="term" value="F:calcium ion binding"/>
    <property type="evidence" value="ECO:0007669"/>
    <property type="project" value="InterPro"/>
</dbReference>
<keyword evidence="4 6" id="KW-1015">Disulfide bond</keyword>
<dbReference type="Pfam" id="PF17801">
    <property type="entry name" value="Melibiase_C"/>
    <property type="match status" value="1"/>
</dbReference>
<keyword evidence="5 6" id="KW-0326">Glycosidase</keyword>
<organism evidence="9 10">
    <name type="scientific">Arachidicoccus soli</name>
    <dbReference type="NCBI Taxonomy" id="2341117"/>
    <lineage>
        <taxon>Bacteria</taxon>
        <taxon>Pseudomonadati</taxon>
        <taxon>Bacteroidota</taxon>
        <taxon>Chitinophagia</taxon>
        <taxon>Chitinophagales</taxon>
        <taxon>Chitinophagaceae</taxon>
        <taxon>Arachidicoccus</taxon>
    </lineage>
</organism>
<keyword evidence="2 7" id="KW-0732">Signal</keyword>
<feature type="chain" id="PRO_5017433677" description="Alpha-galactosidase" evidence="7">
    <location>
        <begin position="22"/>
        <end position="493"/>
    </location>
</feature>
<evidence type="ECO:0000256" key="5">
    <source>
        <dbReference type="ARBA" id="ARBA00023295"/>
    </source>
</evidence>
<dbReference type="InterPro" id="IPR002241">
    <property type="entry name" value="Glyco_hydro_27"/>
</dbReference>
<comment type="similarity">
    <text evidence="1 6">Belongs to the glycosyl hydrolase 27 family.</text>
</comment>
<proteinExistence type="inferred from homology"/>
<dbReference type="EMBL" id="CP032489">
    <property type="protein sequence ID" value="AYD47490.1"/>
    <property type="molecule type" value="Genomic_DNA"/>
</dbReference>
<dbReference type="Gene3D" id="3.20.20.70">
    <property type="entry name" value="Aldolase class I"/>
    <property type="match status" value="1"/>
</dbReference>
<dbReference type="SUPFAM" id="SSF51011">
    <property type="entry name" value="Glycosyl hydrolase domain"/>
    <property type="match status" value="1"/>
</dbReference>
<reference evidence="9 10" key="1">
    <citation type="submission" date="2018-09" db="EMBL/GenBank/DDBJ databases">
        <title>Arachidicoccus sp. nov., a bacterium isolated from soil.</title>
        <authorList>
            <person name="Weon H.-Y."/>
            <person name="Kwon S.-W."/>
            <person name="Lee S.A."/>
        </authorList>
    </citation>
    <scope>NUCLEOTIDE SEQUENCE [LARGE SCALE GENOMIC DNA]</scope>
    <source>
        <strain evidence="9 10">KIS59-12</strain>
    </source>
</reference>
<dbReference type="GO" id="GO:0005975">
    <property type="term" value="P:carbohydrate metabolic process"/>
    <property type="evidence" value="ECO:0007669"/>
    <property type="project" value="InterPro"/>
</dbReference>
<dbReference type="InterPro" id="IPR013785">
    <property type="entry name" value="Aldolase_TIM"/>
</dbReference>
<dbReference type="Pfam" id="PF16499">
    <property type="entry name" value="Melibiase_2"/>
    <property type="match status" value="1"/>
</dbReference>
<gene>
    <name evidence="9" type="ORF">D6B99_07650</name>
</gene>
<sequence length="493" mass="55594">MKLFKLISCLFFLCLQVQTFAQKDSLDKYILTPPTSPKPHINGAAVFGVRPGSPVLYKIAVSGTKPMHYKVEHLPDGLTVDEHTGIITGVLNTRGDYKMKIIASNTLGKAQRDFTIKVGELLGLTPAMGWNSWNCWGLSVNAERVKASAQAMIDKGLIDHGWSYINIDDGWEAEHRNTNGSIASNNKFPDMKSLSDWLHAQGLKFGIYSSPGTRTCGGFLGSYQHELQDATTYANWGVDYLKYDWCSYGDVYKKEGDTSVAAFKKPYFTMEKALAQQHRDIYYSLCQYGMRDSWKWAPEVGGNSWRTTGDINDSWKSLTGIWFSQASLYPYASPGHWNDPDMLIVGMLGWGDHLHPTKLTPDEQYTHISMWCLLSAPLLIGCDMSRLDNFTTSLLTNDDVIALDQDVLGKQARQIIKNNDYQIWVKELSDGSHAIGVFNISKQTKDITIHWKDLGLSKKEHVRDLWRQKDLGKYKNSFVTPVASHGVRLIKVW</sequence>
<dbReference type="AlphaFoldDB" id="A0A386HPR6"/>
<dbReference type="GO" id="GO:0016020">
    <property type="term" value="C:membrane"/>
    <property type="evidence" value="ECO:0007669"/>
    <property type="project" value="InterPro"/>
</dbReference>
<dbReference type="Gene3D" id="2.60.40.10">
    <property type="entry name" value="Immunoglobulins"/>
    <property type="match status" value="1"/>
</dbReference>
<dbReference type="KEGG" id="ark:D6B99_07650"/>
<dbReference type="InterPro" id="IPR017853">
    <property type="entry name" value="GH"/>
</dbReference>
<keyword evidence="3 6" id="KW-0378">Hydrolase</keyword>
<dbReference type="CDD" id="cd14792">
    <property type="entry name" value="GH27"/>
    <property type="match status" value="1"/>
</dbReference>
<dbReference type="Pfam" id="PF05345">
    <property type="entry name" value="He_PIG"/>
    <property type="match status" value="1"/>
</dbReference>
<feature type="signal peptide" evidence="7">
    <location>
        <begin position="1"/>
        <end position="21"/>
    </location>
</feature>